<reference evidence="1 2" key="1">
    <citation type="submission" date="2008-07" db="EMBL/GenBank/DDBJ databases">
        <authorList>
            <person name="El-Sayed N."/>
            <person name="Caler E."/>
            <person name="Inman J."/>
            <person name="Amedeo P."/>
            <person name="Hass B."/>
            <person name="Wortman J."/>
        </authorList>
    </citation>
    <scope>NUCLEOTIDE SEQUENCE [LARGE SCALE GENOMIC DNA]</scope>
    <source>
        <strain evidence="2">ATCC 50983 / TXsc</strain>
    </source>
</reference>
<dbReference type="AlphaFoldDB" id="C5LL67"/>
<dbReference type="RefSeq" id="XP_002769808.1">
    <property type="nucleotide sequence ID" value="XM_002769762.1"/>
</dbReference>
<proteinExistence type="predicted"/>
<evidence type="ECO:0000313" key="2">
    <source>
        <dbReference type="Proteomes" id="UP000007800"/>
    </source>
</evidence>
<dbReference type="InParanoid" id="C5LL67"/>
<name>C5LL67_PERM5</name>
<dbReference type="Proteomes" id="UP000007800">
    <property type="component" value="Unassembled WGS sequence"/>
</dbReference>
<dbReference type="GeneID" id="9047674"/>
<sequence>MVNETSTQFGGQPDGSELSENLLQTYAEAYVNRVFIRGQDDHYISLEQFKKWMKEHLKEEPLPPPMNE</sequence>
<protein>
    <submittedName>
        <fullName evidence="1">Uncharacterized protein</fullName>
    </submittedName>
</protein>
<dbReference type="EMBL" id="GG683079">
    <property type="protein sequence ID" value="EER02526.1"/>
    <property type="molecule type" value="Genomic_DNA"/>
</dbReference>
<gene>
    <name evidence="1" type="ORF">Pmar_PMAR004755</name>
</gene>
<organism evidence="2">
    <name type="scientific">Perkinsus marinus (strain ATCC 50983 / TXsc)</name>
    <dbReference type="NCBI Taxonomy" id="423536"/>
    <lineage>
        <taxon>Eukaryota</taxon>
        <taxon>Sar</taxon>
        <taxon>Alveolata</taxon>
        <taxon>Perkinsozoa</taxon>
        <taxon>Perkinsea</taxon>
        <taxon>Perkinsida</taxon>
        <taxon>Perkinsidae</taxon>
        <taxon>Perkinsus</taxon>
    </lineage>
</organism>
<accession>C5LL67</accession>
<evidence type="ECO:0000313" key="1">
    <source>
        <dbReference type="EMBL" id="EER02526.1"/>
    </source>
</evidence>
<keyword evidence="2" id="KW-1185">Reference proteome</keyword>